<dbReference type="PeptideAtlas" id="G5EE85"/>
<feature type="coiled-coil region" evidence="10">
    <location>
        <begin position="375"/>
        <end position="409"/>
    </location>
</feature>
<evidence type="ECO:0000256" key="11">
    <source>
        <dbReference type="SAM" id="MobiDB-lite"/>
    </source>
</evidence>
<keyword evidence="3" id="KW-0493">Microtubule</keyword>
<keyword evidence="6 9" id="KW-0505">Motor protein</keyword>
<dbReference type="InterPro" id="IPR027417">
    <property type="entry name" value="P-loop_NTPase"/>
</dbReference>
<gene>
    <name evidence="13" type="primary">KLP-10</name>
</gene>
<reference evidence="13" key="1">
    <citation type="submission" date="1999-02" db="EMBL/GenBank/DDBJ databases">
        <title>C.elegans Kinesin like protein, KLP-10.</title>
        <authorList>
            <person name="Ali M.Y."/>
            <person name="Mohammed A.S."/>
            <person name="Siddiqui S.S."/>
        </authorList>
    </citation>
    <scope>NUCLEOTIDE SEQUENCE</scope>
</reference>
<dbReference type="AlphaFoldDB" id="G5EE85"/>
<evidence type="ECO:0000256" key="1">
    <source>
        <dbReference type="ARBA" id="ARBA00004245"/>
    </source>
</evidence>
<dbReference type="Gene3D" id="3.40.850.10">
    <property type="entry name" value="Kinesin motor domain"/>
    <property type="match status" value="1"/>
</dbReference>
<feature type="region of interest" description="Disordered" evidence="11">
    <location>
        <begin position="412"/>
        <end position="437"/>
    </location>
</feature>
<dbReference type="EMBL" id="AB023577">
    <property type="protein sequence ID" value="BAB82459.1"/>
    <property type="molecule type" value="mRNA"/>
</dbReference>
<keyword evidence="10" id="KW-0175">Coiled coil</keyword>
<evidence type="ECO:0000256" key="5">
    <source>
        <dbReference type="ARBA" id="ARBA00022840"/>
    </source>
</evidence>
<evidence type="ECO:0000256" key="7">
    <source>
        <dbReference type="ARBA" id="ARBA00023212"/>
    </source>
</evidence>
<dbReference type="SUPFAM" id="SSF52540">
    <property type="entry name" value="P-loop containing nucleoside triphosphate hydrolases"/>
    <property type="match status" value="1"/>
</dbReference>
<feature type="binding site" evidence="9">
    <location>
        <begin position="81"/>
        <end position="88"/>
    </location>
    <ligand>
        <name>ATP</name>
        <dbReference type="ChEBI" id="CHEBI:30616"/>
    </ligand>
</feature>
<evidence type="ECO:0000256" key="9">
    <source>
        <dbReference type="PROSITE-ProRule" id="PRU00283"/>
    </source>
</evidence>
<dbReference type="InterPro" id="IPR001752">
    <property type="entry name" value="Kinesin_motor_dom"/>
</dbReference>
<protein>
    <submittedName>
        <fullName evidence="13">Kinesin like protein</fullName>
    </submittedName>
</protein>
<name>G5EE85_CAEEL</name>
<dbReference type="FunFam" id="3.40.850.10:FF:000019">
    <property type="entry name" value="Kinesin-like protein KIN-5D"/>
    <property type="match status" value="1"/>
</dbReference>
<dbReference type="InterPro" id="IPR027640">
    <property type="entry name" value="Kinesin-like_fam"/>
</dbReference>
<dbReference type="GO" id="GO:0007010">
    <property type="term" value="P:cytoskeleton organization"/>
    <property type="evidence" value="ECO:0007669"/>
    <property type="project" value="UniProtKB-ARBA"/>
</dbReference>
<evidence type="ECO:0000256" key="6">
    <source>
        <dbReference type="ARBA" id="ARBA00023175"/>
    </source>
</evidence>
<accession>G5EE85</accession>
<sequence>MSQYIKCYGRVRPSARLGASSESLVVGGRVVTIDTDNGSKRYELHHIFDSSSSQEDVFGTVAKKIVEDCVEGYNGTVFAYGQTGSGKTHTMLGPCDSWTDPELMGLIPRSVEHVFQHLDTKAKKCQKLTFSVSVEFVELYNEVIYDLLNAKNKVQLRDSGKDIQLVGALPKNVDNPLDLMHLVQKGWQERSTGSTAMNAESHALLIIRIKTQERTGELVKERSSILNLVDLAGSERQTHTKSSGDRLKEATNINSSLTVLGRCIRLLADPSKAKGHVPYRDSHLTHILKNSLGGNSKTAVIVNMHPDRDFAQESNSTLMFAQSCTMIMNIATRNEVMTGDQESSYKKAIQQLRQEKRGKSTANSSSTFECIALKNQTLQLEIDASEKRYQELQKETSALRNRYQENLDATILMQTPSAKERRSSSRPKRRETQYRPSPARMALFAEVETSEDAVLDLQCQNEKLCCELSSLKDKHEEATSKSTETERLLQGEIVALQKEVSIVSESLRKSEAVAEGYKEKVAANNLTLDKLLLHIDASRKRIAELELSSKESENRSSEELEVDELQLSNATIKKLNADLSTKAGLIRSLEDSIEKKSQMITRLEEQAVLDSSELSSTKRQLEHSRLEAIQWRKISDETTSAMQTQLKDHQTDIDQCRHKKKSEIQSMQLSLDNANARVKESEAMMKKTSG</sequence>
<keyword evidence="7" id="KW-0206">Cytoskeleton</keyword>
<evidence type="ECO:0000259" key="12">
    <source>
        <dbReference type="PROSITE" id="PS50067"/>
    </source>
</evidence>
<dbReference type="CDD" id="cd00106">
    <property type="entry name" value="KISc"/>
    <property type="match status" value="1"/>
</dbReference>
<dbReference type="PANTHER" id="PTHR47969:SF29">
    <property type="entry name" value="KINESIN-LIKE PROTEIN"/>
    <property type="match status" value="1"/>
</dbReference>
<proteinExistence type="evidence at transcript level"/>
<evidence type="ECO:0000256" key="8">
    <source>
        <dbReference type="ARBA" id="ARBA00034704"/>
    </source>
</evidence>
<evidence type="ECO:0000256" key="10">
    <source>
        <dbReference type="SAM" id="Coils"/>
    </source>
</evidence>
<keyword evidence="2" id="KW-0963">Cytoplasm</keyword>
<dbReference type="InterPro" id="IPR036961">
    <property type="entry name" value="Kinesin_motor_dom_sf"/>
</dbReference>
<dbReference type="PANTHER" id="PTHR47969">
    <property type="entry name" value="CHROMOSOME-ASSOCIATED KINESIN KIF4A-RELATED"/>
    <property type="match status" value="1"/>
</dbReference>
<evidence type="ECO:0000313" key="13">
    <source>
        <dbReference type="EMBL" id="BAB82459.1"/>
    </source>
</evidence>
<comment type="similarity">
    <text evidence="8">Belongs to the TRAFAC class myosin-kinesin ATPase superfamily. Kinesin family. KIN-5/BimC subfamily.</text>
</comment>
<dbReference type="GO" id="GO:0005524">
    <property type="term" value="F:ATP binding"/>
    <property type="evidence" value="ECO:0007669"/>
    <property type="project" value="UniProtKB-UniRule"/>
</dbReference>
<dbReference type="GO" id="GO:0003777">
    <property type="term" value="F:microtubule motor activity"/>
    <property type="evidence" value="ECO:0007669"/>
    <property type="project" value="InterPro"/>
</dbReference>
<feature type="domain" description="Kinesin motor" evidence="12">
    <location>
        <begin position="4"/>
        <end position="327"/>
    </location>
</feature>
<evidence type="ECO:0000256" key="2">
    <source>
        <dbReference type="ARBA" id="ARBA00022490"/>
    </source>
</evidence>
<evidence type="ECO:0000256" key="4">
    <source>
        <dbReference type="ARBA" id="ARBA00022741"/>
    </source>
</evidence>
<dbReference type="Pfam" id="PF00225">
    <property type="entry name" value="Kinesin"/>
    <property type="match status" value="1"/>
</dbReference>
<dbReference type="SMART" id="SM00129">
    <property type="entry name" value="KISc"/>
    <property type="match status" value="1"/>
</dbReference>
<keyword evidence="5 9" id="KW-0067">ATP-binding</keyword>
<dbReference type="PhylomeDB" id="G5EE85"/>
<dbReference type="PROSITE" id="PS50067">
    <property type="entry name" value="KINESIN_MOTOR_2"/>
    <property type="match status" value="1"/>
</dbReference>
<dbReference type="GO" id="GO:0005874">
    <property type="term" value="C:microtubule"/>
    <property type="evidence" value="ECO:0007669"/>
    <property type="project" value="UniProtKB-KW"/>
</dbReference>
<dbReference type="GO" id="GO:0007018">
    <property type="term" value="P:microtubule-based movement"/>
    <property type="evidence" value="ECO:0007669"/>
    <property type="project" value="InterPro"/>
</dbReference>
<comment type="subcellular location">
    <subcellularLocation>
        <location evidence="1">Cytoplasm</location>
        <location evidence="1">Cytoskeleton</location>
    </subcellularLocation>
</comment>
<dbReference type="PIR" id="T34149">
    <property type="entry name" value="T34149"/>
</dbReference>
<dbReference type="GO" id="GO:0008017">
    <property type="term" value="F:microtubule binding"/>
    <property type="evidence" value="ECO:0007669"/>
    <property type="project" value="InterPro"/>
</dbReference>
<organism evidence="13">
    <name type="scientific">Caenorhabditis elegans</name>
    <dbReference type="NCBI Taxonomy" id="6239"/>
    <lineage>
        <taxon>Eukaryota</taxon>
        <taxon>Metazoa</taxon>
        <taxon>Ecdysozoa</taxon>
        <taxon>Nematoda</taxon>
        <taxon>Chromadorea</taxon>
        <taxon>Rhabditida</taxon>
        <taxon>Rhabditina</taxon>
        <taxon>Rhabditomorpha</taxon>
        <taxon>Rhabditoidea</taxon>
        <taxon>Rhabditidae</taxon>
        <taxon>Peloderinae</taxon>
        <taxon>Caenorhabditis</taxon>
    </lineage>
</organism>
<keyword evidence="4 9" id="KW-0547">Nucleotide-binding</keyword>
<evidence type="ECO:0000256" key="3">
    <source>
        <dbReference type="ARBA" id="ARBA00022701"/>
    </source>
</evidence>
<feature type="coiled-coil region" evidence="10">
    <location>
        <begin position="657"/>
        <end position="684"/>
    </location>
</feature>
<dbReference type="PRINTS" id="PR00380">
    <property type="entry name" value="KINESINHEAVY"/>
</dbReference>